<comment type="cofactor">
    <cofactor evidence="6">
        <name>Fe(2+)</name>
        <dbReference type="ChEBI" id="CHEBI:29033"/>
    </cofactor>
    <text evidence="6">Binds 1 Fe(2+) ion.</text>
</comment>
<comment type="similarity">
    <text evidence="1 6">Belongs to the polypeptide deformylase family.</text>
</comment>
<dbReference type="EMBL" id="QFWG01000001">
    <property type="protein sequence ID" value="PWI28570.1"/>
    <property type="molecule type" value="Genomic_DNA"/>
</dbReference>
<dbReference type="Proteomes" id="UP000245514">
    <property type="component" value="Unassembled WGS sequence"/>
</dbReference>
<dbReference type="InterPro" id="IPR023635">
    <property type="entry name" value="Peptide_deformylase"/>
</dbReference>
<keyword evidence="2 6" id="KW-0479">Metal-binding</keyword>
<comment type="caution">
    <text evidence="7">The sequence shown here is derived from an EMBL/GenBank/DDBJ whole genome shotgun (WGS) entry which is preliminary data.</text>
</comment>
<dbReference type="InterPro" id="IPR036821">
    <property type="entry name" value="Peptide_deformylase_sf"/>
</dbReference>
<dbReference type="SUPFAM" id="SSF56420">
    <property type="entry name" value="Peptide deformylase"/>
    <property type="match status" value="1"/>
</dbReference>
<dbReference type="PANTHER" id="PTHR10458:SF2">
    <property type="entry name" value="PEPTIDE DEFORMYLASE, MITOCHONDRIAL"/>
    <property type="match status" value="1"/>
</dbReference>
<feature type="binding site" evidence="6">
    <location>
        <position position="140"/>
    </location>
    <ligand>
        <name>Fe cation</name>
        <dbReference type="ChEBI" id="CHEBI:24875"/>
    </ligand>
</feature>
<comment type="function">
    <text evidence="6">Removes the formyl group from the N-terminal Met of newly synthesized proteins. Requires at least a dipeptide for an efficient rate of reaction. N-terminal L-methionine is a prerequisite for activity but the enzyme has broad specificity at other positions.</text>
</comment>
<keyword evidence="8" id="KW-1185">Reference proteome</keyword>
<dbReference type="EC" id="3.5.1.88" evidence="6"/>
<organism evidence="7 8">
    <name type="scientific">Pseudoglutamicibacter cumminsii</name>
    <dbReference type="NCBI Taxonomy" id="156979"/>
    <lineage>
        <taxon>Bacteria</taxon>
        <taxon>Bacillati</taxon>
        <taxon>Actinomycetota</taxon>
        <taxon>Actinomycetes</taxon>
        <taxon>Micrococcales</taxon>
        <taxon>Micrococcaceae</taxon>
        <taxon>Pseudoglutamicibacter</taxon>
    </lineage>
</organism>
<comment type="catalytic activity">
    <reaction evidence="6">
        <text>N-terminal N-formyl-L-methionyl-[peptide] + H2O = N-terminal L-methionyl-[peptide] + formate</text>
        <dbReference type="Rhea" id="RHEA:24420"/>
        <dbReference type="Rhea" id="RHEA-COMP:10639"/>
        <dbReference type="Rhea" id="RHEA-COMP:10640"/>
        <dbReference type="ChEBI" id="CHEBI:15377"/>
        <dbReference type="ChEBI" id="CHEBI:15740"/>
        <dbReference type="ChEBI" id="CHEBI:49298"/>
        <dbReference type="ChEBI" id="CHEBI:64731"/>
        <dbReference type="EC" id="3.5.1.88"/>
    </reaction>
</comment>
<feature type="binding site" evidence="6">
    <location>
        <position position="98"/>
    </location>
    <ligand>
        <name>Fe cation</name>
        <dbReference type="ChEBI" id="CHEBI:24875"/>
    </ligand>
</feature>
<keyword evidence="5 6" id="KW-0408">Iron</keyword>
<evidence type="ECO:0000256" key="2">
    <source>
        <dbReference type="ARBA" id="ARBA00022723"/>
    </source>
</evidence>
<protein>
    <recommendedName>
        <fullName evidence="6">Peptide deformylase</fullName>
        <shortName evidence="6">PDF</shortName>
        <ecNumber evidence="6">3.5.1.88</ecNumber>
    </recommendedName>
    <alternativeName>
        <fullName evidence="6">Polypeptide deformylase</fullName>
    </alternativeName>
</protein>
<evidence type="ECO:0000256" key="6">
    <source>
        <dbReference type="HAMAP-Rule" id="MF_00163"/>
    </source>
</evidence>
<evidence type="ECO:0000313" key="7">
    <source>
        <dbReference type="EMBL" id="PWI28570.1"/>
    </source>
</evidence>
<accession>A0ABX5LBC7</accession>
<reference evidence="7 8" key="1">
    <citation type="submission" date="2018-05" db="EMBL/GenBank/DDBJ databases">
        <title>Draft Genome Sequence of Arthrobacter cumminsii IME1328, Isolated from a Patient Who Suffered from Foot Ulcers in China.</title>
        <authorList>
            <person name="Li M."/>
            <person name="Jiang Z."/>
            <person name="Sun Q."/>
            <person name="Tong Y."/>
        </authorList>
    </citation>
    <scope>NUCLEOTIDE SEQUENCE [LARGE SCALE GENOMIC DNA]</scope>
    <source>
        <strain evidence="7 8">IME1328</strain>
    </source>
</reference>
<feature type="binding site" evidence="6">
    <location>
        <position position="144"/>
    </location>
    <ligand>
        <name>Fe cation</name>
        <dbReference type="ChEBI" id="CHEBI:24875"/>
    </ligand>
</feature>
<gene>
    <name evidence="6 7" type="primary">def</name>
    <name evidence="7" type="ORF">CAY35_00400</name>
</gene>
<dbReference type="HAMAP" id="MF_00163">
    <property type="entry name" value="Pep_deformylase"/>
    <property type="match status" value="1"/>
</dbReference>
<evidence type="ECO:0000313" key="8">
    <source>
        <dbReference type="Proteomes" id="UP000245514"/>
    </source>
</evidence>
<keyword evidence="4 6" id="KW-0648">Protein biosynthesis</keyword>
<evidence type="ECO:0000256" key="5">
    <source>
        <dbReference type="ARBA" id="ARBA00023004"/>
    </source>
</evidence>
<evidence type="ECO:0000256" key="1">
    <source>
        <dbReference type="ARBA" id="ARBA00010759"/>
    </source>
</evidence>
<feature type="active site" evidence="6">
    <location>
        <position position="141"/>
    </location>
</feature>
<evidence type="ECO:0000256" key="4">
    <source>
        <dbReference type="ARBA" id="ARBA00022917"/>
    </source>
</evidence>
<dbReference type="NCBIfam" id="TIGR00079">
    <property type="entry name" value="pept_deformyl"/>
    <property type="match status" value="1"/>
</dbReference>
<dbReference type="Pfam" id="PF01327">
    <property type="entry name" value="Pep_deformylase"/>
    <property type="match status" value="1"/>
</dbReference>
<dbReference type="CDD" id="cd00487">
    <property type="entry name" value="Pep_deformylase"/>
    <property type="match status" value="1"/>
</dbReference>
<keyword evidence="3 6" id="KW-0378">Hydrolase</keyword>
<dbReference type="PIRSF" id="PIRSF004749">
    <property type="entry name" value="Pep_def"/>
    <property type="match status" value="1"/>
</dbReference>
<sequence length="201" mass="22062">MEKRSSVTVHAIRTVGDPVLRTVADPVTTFDASLAALAEDMHETMNDVKGVGLAGPQIGISKRIFTYNIDGHVGTVCNPVLEILDEEAVEDDRTIEGCLSVPGIQMPLARPKKVRLTGVDITGEELEIIADGLLARCFQHETDHLNGKLFIDRLTGEERRRAQQTLRHNTYQSNVDHVQDQRAATIGSAFSNKTGNSFLRS</sequence>
<name>A0ABX5LBC7_9MICC</name>
<dbReference type="Gene3D" id="3.90.45.10">
    <property type="entry name" value="Peptide deformylase"/>
    <property type="match status" value="1"/>
</dbReference>
<dbReference type="NCBIfam" id="NF001159">
    <property type="entry name" value="PRK00150.1-3"/>
    <property type="match status" value="1"/>
</dbReference>
<evidence type="ECO:0000256" key="3">
    <source>
        <dbReference type="ARBA" id="ARBA00022801"/>
    </source>
</evidence>
<dbReference type="PRINTS" id="PR01576">
    <property type="entry name" value="PDEFORMYLASE"/>
</dbReference>
<proteinExistence type="inferred from homology"/>
<dbReference type="PANTHER" id="PTHR10458">
    <property type="entry name" value="PEPTIDE DEFORMYLASE"/>
    <property type="match status" value="1"/>
</dbReference>